<feature type="compositionally biased region" description="Polar residues" evidence="1">
    <location>
        <begin position="82"/>
        <end position="91"/>
    </location>
</feature>
<dbReference type="Pfam" id="PF03637">
    <property type="entry name" value="Mob1_phocein"/>
    <property type="match status" value="1"/>
</dbReference>
<dbReference type="OrthoDB" id="8170117at2759"/>
<proteinExistence type="predicted"/>
<comment type="caution">
    <text evidence="3">The sequence shown here is derived from an EMBL/GenBank/DDBJ whole genome shotgun (WGS) entry which is preliminary data.</text>
</comment>
<dbReference type="Proteomes" id="UP000277300">
    <property type="component" value="Unassembled WGS sequence"/>
</dbReference>
<dbReference type="InterPro" id="IPR005301">
    <property type="entry name" value="MOB_kinase_act_fam"/>
</dbReference>
<dbReference type="Proteomes" id="UP000284657">
    <property type="component" value="Unassembled WGS sequence"/>
</dbReference>
<dbReference type="EMBL" id="MBDO02000241">
    <property type="protein sequence ID" value="RLN59004.1"/>
    <property type="molecule type" value="Genomic_DNA"/>
</dbReference>
<evidence type="ECO:0000313" key="4">
    <source>
        <dbReference type="Proteomes" id="UP000277300"/>
    </source>
</evidence>
<protein>
    <recommendedName>
        <fullName evidence="6">Mob1/phocein family protein</fullName>
    </recommendedName>
</protein>
<evidence type="ECO:0000313" key="5">
    <source>
        <dbReference type="Proteomes" id="UP000284657"/>
    </source>
</evidence>
<evidence type="ECO:0000313" key="3">
    <source>
        <dbReference type="EMBL" id="RLN59004.1"/>
    </source>
</evidence>
<reference evidence="4 5" key="1">
    <citation type="submission" date="2018-07" db="EMBL/GenBank/DDBJ databases">
        <title>Genome sequencing of oomycete isolates from Chile give support for New Zealand origin for Phytophthora kernoviae and make available the first Nothophytophthora sp. genome.</title>
        <authorList>
            <person name="Studholme D.J."/>
            <person name="Sanfuentes E."/>
            <person name="Panda P."/>
            <person name="Hill R."/>
            <person name="Sambles C."/>
            <person name="Grant M."/>
            <person name="Williams N.M."/>
            <person name="Mcdougal R.L."/>
        </authorList>
    </citation>
    <scope>NUCLEOTIDE SEQUENCE [LARGE SCALE GENOMIC DNA]</scope>
    <source>
        <strain evidence="3">Chile6</strain>
        <strain evidence="2">Chile7</strain>
    </source>
</reference>
<dbReference type="InterPro" id="IPR036703">
    <property type="entry name" value="MOB_kinase_act_sf"/>
</dbReference>
<evidence type="ECO:0000256" key="1">
    <source>
        <dbReference type="SAM" id="MobiDB-lite"/>
    </source>
</evidence>
<name>A0A3F2RK56_9STRA</name>
<gene>
    <name evidence="2" type="ORF">BBJ29_007967</name>
    <name evidence="3" type="ORF">BBP00_00006735</name>
</gene>
<dbReference type="SUPFAM" id="SSF101152">
    <property type="entry name" value="Mob1/phocein"/>
    <property type="match status" value="1"/>
</dbReference>
<dbReference type="Gene3D" id="1.20.140.30">
    <property type="entry name" value="MOB kinase activator"/>
    <property type="match status" value="1"/>
</dbReference>
<feature type="region of interest" description="Disordered" evidence="1">
    <location>
        <begin position="79"/>
        <end position="128"/>
    </location>
</feature>
<organism evidence="3 4">
    <name type="scientific">Phytophthora kernoviae</name>
    <dbReference type="NCBI Taxonomy" id="325452"/>
    <lineage>
        <taxon>Eukaryota</taxon>
        <taxon>Sar</taxon>
        <taxon>Stramenopiles</taxon>
        <taxon>Oomycota</taxon>
        <taxon>Peronosporomycetes</taxon>
        <taxon>Peronosporales</taxon>
        <taxon>Peronosporaceae</taxon>
        <taxon>Phytophthora</taxon>
    </lineage>
</organism>
<evidence type="ECO:0008006" key="6">
    <source>
        <dbReference type="Google" id="ProtNLM"/>
    </source>
</evidence>
<dbReference type="SMART" id="SM01388">
    <property type="entry name" value="Mob1_phocein"/>
    <property type="match status" value="1"/>
</dbReference>
<evidence type="ECO:0000313" key="2">
    <source>
        <dbReference type="EMBL" id="RLN56435.1"/>
    </source>
</evidence>
<dbReference type="PANTHER" id="PTHR22599">
    <property type="entry name" value="MPS ONE BINDER KINASE ACTIVATOR-LIKE MOB"/>
    <property type="match status" value="1"/>
</dbReference>
<dbReference type="EMBL" id="MBAD02001271">
    <property type="protein sequence ID" value="RLN56435.1"/>
    <property type="molecule type" value="Genomic_DNA"/>
</dbReference>
<sequence>MLRKLFHGSSVPESNASLKKPGETDVIAVLENDLPEVAAQAIEKLLVQHQLLTASWMQAEAVSLQNRLGAHQALKALEAREQQQTPHSANEQDTDDLCDIDNNNADDKHAEDPAVNVQPSSYSSATASPSKLQTKEAIRIMPQHVLNQDQSICPRKKHVSGTRTWNLHRHIKDSMACGLDLTDCIQLPEGCQLDEWVAVHVIDFFNEISLLFGTISEFCTHASCPQMSAGPCYTYLWADGVQQVTPVSLPASEYVSRLLEWVEQQLDDSQLFPEEYAESSTGGSNPKFMAAARNILKRLFRVYAHMYHNHLQNYVALHADTHLNFCFKRFVLFVRHFELIEQKELNALRKLIQTLLTN</sequence>
<dbReference type="AlphaFoldDB" id="A0A3F2RK56"/>
<accession>A0A3F2RK56</accession>
<feature type="compositionally biased region" description="Low complexity" evidence="1">
    <location>
        <begin position="119"/>
        <end position="128"/>
    </location>
</feature>